<evidence type="ECO:0000313" key="3">
    <source>
        <dbReference type="Proteomes" id="UP000600247"/>
    </source>
</evidence>
<accession>A0A917GTB5</accession>
<dbReference type="Gene3D" id="1.10.287.4300">
    <property type="entry name" value="Stage III sporulation protein AH-like"/>
    <property type="match status" value="1"/>
</dbReference>
<reference evidence="2 3" key="1">
    <citation type="journal article" date="2014" name="Int. J. Syst. Evol. Microbiol.">
        <title>Complete genome sequence of Corynebacterium casei LMG S-19264T (=DSM 44701T), isolated from a smear-ripened cheese.</title>
        <authorList>
            <consortium name="US DOE Joint Genome Institute (JGI-PGF)"/>
            <person name="Walter F."/>
            <person name="Albersmeier A."/>
            <person name="Kalinowski J."/>
            <person name="Ruckert C."/>
        </authorList>
    </citation>
    <scope>NUCLEOTIDE SEQUENCE [LARGE SCALE GENOMIC DNA]</scope>
    <source>
        <strain evidence="2 3">CGMCC 1.15286</strain>
    </source>
</reference>
<keyword evidence="1" id="KW-1133">Transmembrane helix</keyword>
<evidence type="ECO:0000313" key="2">
    <source>
        <dbReference type="EMBL" id="GGG56769.1"/>
    </source>
</evidence>
<comment type="caution">
    <text evidence="2">The sequence shown here is derived from an EMBL/GenBank/DDBJ whole genome shotgun (WGS) entry which is preliminary data.</text>
</comment>
<organism evidence="2 3">
    <name type="scientific">Paenibacillus radicis</name>
    <name type="common">ex Gao et al. 2016</name>
    <dbReference type="NCBI Taxonomy" id="1737354"/>
    <lineage>
        <taxon>Bacteria</taxon>
        <taxon>Bacillati</taxon>
        <taxon>Bacillota</taxon>
        <taxon>Bacilli</taxon>
        <taxon>Bacillales</taxon>
        <taxon>Paenibacillaceae</taxon>
        <taxon>Paenibacillus</taxon>
    </lineage>
</organism>
<feature type="transmembrane region" description="Helical" evidence="1">
    <location>
        <begin position="7"/>
        <end position="26"/>
    </location>
</feature>
<keyword evidence="1" id="KW-0812">Transmembrane</keyword>
<dbReference type="InterPro" id="IPR024232">
    <property type="entry name" value="SpoIIIAH"/>
</dbReference>
<dbReference type="InterPro" id="IPR038503">
    <property type="entry name" value="SpoIIIAH_sf"/>
</dbReference>
<protein>
    <recommendedName>
        <fullName evidence="4">SpoIIIAH-like family protein</fullName>
    </recommendedName>
</protein>
<name>A0A917GTB5_9BACL</name>
<dbReference type="AlphaFoldDB" id="A0A917GTB5"/>
<keyword evidence="1" id="KW-0472">Membrane</keyword>
<keyword evidence="3" id="KW-1185">Reference proteome</keyword>
<evidence type="ECO:0008006" key="4">
    <source>
        <dbReference type="Google" id="ProtNLM"/>
    </source>
</evidence>
<dbReference type="Proteomes" id="UP000600247">
    <property type="component" value="Unassembled WGS sequence"/>
</dbReference>
<dbReference type="Pfam" id="PF12685">
    <property type="entry name" value="SpoIIIAH"/>
    <property type="match status" value="1"/>
</dbReference>
<gene>
    <name evidence="2" type="ORF">GCM10010918_07230</name>
</gene>
<dbReference type="RefSeq" id="WP_188887544.1">
    <property type="nucleotide sequence ID" value="NZ_BMHY01000001.1"/>
</dbReference>
<dbReference type="EMBL" id="BMHY01000001">
    <property type="protein sequence ID" value="GGG56769.1"/>
    <property type="molecule type" value="Genomic_DNA"/>
</dbReference>
<evidence type="ECO:0000256" key="1">
    <source>
        <dbReference type="SAM" id="Phobius"/>
    </source>
</evidence>
<sequence length="201" mass="22361">MNTKRQTIWLVSMLSLMVVLSAYYLFTQDGKSPDLVTDGSQTEQKGDATEVAKGDNGIIINEVEHKAGDPKTDKQVIDQLESEGGAVASVFAEVQEKRQQQFNEQEDKILAAISNVQTNPEESTEAAKALNMLEEKREKLNGIESELMKQFHTAIVDDQNDRYKVVVESEKLDKAQAVGIIDLVMKTMDVKADQVTVQFVP</sequence>
<proteinExistence type="predicted"/>